<sequence length="221" mass="23771">MTKVAPSMLSADFSKLGEEVRRIESAGADWVHLDIMDGMFVPNITIGPSVVASLRKLTKMPFDVHLMIQDPVRYVKAFADSGSDMLTVHVEADGDIRGALKSIMDHGIKPGITLNPGTPIESIEPYLDLVDLVLIMTVQAGFGGQSFKEVGLSKIGWVREYADAQNPRLEISVDGGINRNTGKLCVDAGATVLAAGSSLFNHSDMGKEIALWKGYGPNAEQ</sequence>
<evidence type="ECO:0000256" key="10">
    <source>
        <dbReference type="HAMAP-Rule" id="MF_02227"/>
    </source>
</evidence>
<feature type="binding site" evidence="10 13">
    <location>
        <position position="34"/>
    </location>
    <ligand>
        <name>a divalent metal cation</name>
        <dbReference type="ChEBI" id="CHEBI:60240"/>
    </ligand>
</feature>
<dbReference type="EMBL" id="CP010070">
    <property type="protein sequence ID" value="AIZ56280.1"/>
    <property type="molecule type" value="Genomic_DNA"/>
</dbReference>
<dbReference type="STRING" id="1577791.Mpt1_c03860"/>
<dbReference type="InterPro" id="IPR011060">
    <property type="entry name" value="RibuloseP-bd_barrel"/>
</dbReference>
<dbReference type="NCBIfam" id="TIGR01163">
    <property type="entry name" value="rpe"/>
    <property type="match status" value="1"/>
</dbReference>
<dbReference type="HAMAP" id="MF_02227">
    <property type="entry name" value="RPE"/>
    <property type="match status" value="1"/>
</dbReference>
<evidence type="ECO:0000313" key="16">
    <source>
        <dbReference type="Proteomes" id="UP000030787"/>
    </source>
</evidence>
<reference evidence="15 16" key="1">
    <citation type="journal article" date="2014" name="Appl. Environ. Microbiol.">
        <title>Comparative Genome Analysis of 'Candidatus Methanoplasma termitum' Indicates a New Mode of Energy Metabolism in the Seventh Order of Methanogens.</title>
        <authorList>
            <person name="Lang K."/>
            <person name="Schuldes J."/>
            <person name="Klingl A."/>
            <person name="Poehlein A."/>
            <person name="Daniel R."/>
            <person name="Brune A."/>
        </authorList>
    </citation>
    <scope>NUCLEOTIDE SEQUENCE [LARGE SCALE GENOMIC DNA]</scope>
    <source>
        <strain evidence="16">Mpt1</strain>
    </source>
</reference>
<evidence type="ECO:0000256" key="9">
    <source>
        <dbReference type="ARBA" id="ARBA00023235"/>
    </source>
</evidence>
<keyword evidence="9 10" id="KW-0413">Isomerase</keyword>
<dbReference type="EC" id="5.1.3.1" evidence="7 10"/>
<keyword evidence="16" id="KW-1185">Reference proteome</keyword>
<dbReference type="FunFam" id="3.20.20.70:FF:000004">
    <property type="entry name" value="Ribulose-phosphate 3-epimerase"/>
    <property type="match status" value="1"/>
</dbReference>
<comment type="cofactor">
    <cofactor evidence="4">
        <name>Zn(2+)</name>
        <dbReference type="ChEBI" id="CHEBI:29105"/>
    </cofactor>
</comment>
<dbReference type="PANTHER" id="PTHR11749">
    <property type="entry name" value="RIBULOSE-5-PHOSPHATE-3-EPIMERASE"/>
    <property type="match status" value="1"/>
</dbReference>
<dbReference type="PROSITE" id="PS01085">
    <property type="entry name" value="RIBUL_P_3_EPIMER_1"/>
    <property type="match status" value="1"/>
</dbReference>
<comment type="cofactor">
    <cofactor evidence="5">
        <name>Fe(2+)</name>
        <dbReference type="ChEBI" id="CHEBI:29033"/>
    </cofactor>
</comment>
<dbReference type="GO" id="GO:0006098">
    <property type="term" value="P:pentose-phosphate shunt"/>
    <property type="evidence" value="ECO:0007669"/>
    <property type="project" value="UniProtKB-UniRule"/>
</dbReference>
<evidence type="ECO:0000313" key="15">
    <source>
        <dbReference type="EMBL" id="AIZ56280.1"/>
    </source>
</evidence>
<evidence type="ECO:0000256" key="11">
    <source>
        <dbReference type="PIRNR" id="PIRNR001461"/>
    </source>
</evidence>
<feature type="binding site" evidence="10 14">
    <location>
        <begin position="141"/>
        <end position="144"/>
    </location>
    <ligand>
        <name>substrate</name>
    </ligand>
</feature>
<feature type="binding site" evidence="10">
    <location>
        <begin position="174"/>
        <end position="176"/>
    </location>
    <ligand>
        <name>substrate</name>
    </ligand>
</feature>
<comment type="function">
    <text evidence="10">Catalyzes the reversible epimerization of D-ribulose 5-phosphate to D-xylulose 5-phosphate.</text>
</comment>
<evidence type="ECO:0000256" key="4">
    <source>
        <dbReference type="ARBA" id="ARBA00001947"/>
    </source>
</evidence>
<feature type="binding site" evidence="10 14">
    <location>
        <position position="7"/>
    </location>
    <ligand>
        <name>substrate</name>
    </ligand>
</feature>
<comment type="similarity">
    <text evidence="6 10 11">Belongs to the ribulose-phosphate 3-epimerase family.</text>
</comment>
<dbReference type="SUPFAM" id="SSF51366">
    <property type="entry name" value="Ribulose-phoshate binding barrel"/>
    <property type="match status" value="1"/>
</dbReference>
<dbReference type="AlphaFoldDB" id="A0A0A7LAT3"/>
<dbReference type="PIRSF" id="PIRSF001461">
    <property type="entry name" value="RPE"/>
    <property type="match status" value="1"/>
</dbReference>
<evidence type="ECO:0000256" key="7">
    <source>
        <dbReference type="ARBA" id="ARBA00013188"/>
    </source>
</evidence>
<keyword evidence="8 10" id="KW-0479">Metal-binding</keyword>
<keyword evidence="10 11" id="KW-0119">Carbohydrate metabolism</keyword>
<evidence type="ECO:0000256" key="13">
    <source>
        <dbReference type="PIRSR" id="PIRSR001461-2"/>
    </source>
</evidence>
<dbReference type="GeneID" id="24818056"/>
<gene>
    <name evidence="10" type="primary">rpe</name>
    <name evidence="15" type="ORF">Mpt1_c03860</name>
</gene>
<evidence type="ECO:0000256" key="14">
    <source>
        <dbReference type="PIRSR" id="PIRSR001461-3"/>
    </source>
</evidence>
<feature type="binding site" evidence="10 14">
    <location>
        <begin position="196"/>
        <end position="197"/>
    </location>
    <ligand>
        <name>substrate</name>
    </ligand>
</feature>
<dbReference type="InterPro" id="IPR013785">
    <property type="entry name" value="Aldolase_TIM"/>
</dbReference>
<feature type="active site" description="Proton donor" evidence="10 12">
    <location>
        <position position="174"/>
    </location>
</feature>
<comment type="pathway">
    <text evidence="10">Carbohydrate degradation.</text>
</comment>
<comment type="cofactor">
    <cofactor evidence="3">
        <name>Co(2+)</name>
        <dbReference type="ChEBI" id="CHEBI:48828"/>
    </cofactor>
</comment>
<evidence type="ECO:0000256" key="5">
    <source>
        <dbReference type="ARBA" id="ARBA00001954"/>
    </source>
</evidence>
<evidence type="ECO:0000256" key="1">
    <source>
        <dbReference type="ARBA" id="ARBA00001782"/>
    </source>
</evidence>
<accession>A0A0A7LAT3</accession>
<comment type="cofactor">
    <cofactor evidence="10 13">
        <name>a divalent metal cation</name>
        <dbReference type="ChEBI" id="CHEBI:60240"/>
    </cofactor>
    <text evidence="10 13">Binds 1 divalent metal cation per subunit.</text>
</comment>
<evidence type="ECO:0000256" key="3">
    <source>
        <dbReference type="ARBA" id="ARBA00001941"/>
    </source>
</evidence>
<comment type="cofactor">
    <cofactor evidence="2">
        <name>Mn(2+)</name>
        <dbReference type="ChEBI" id="CHEBI:29035"/>
    </cofactor>
</comment>
<dbReference type="HOGENOM" id="CLU_054856_2_1_2"/>
<comment type="catalytic activity">
    <reaction evidence="1 10 11">
        <text>D-ribulose 5-phosphate = D-xylulose 5-phosphate</text>
        <dbReference type="Rhea" id="RHEA:13677"/>
        <dbReference type="ChEBI" id="CHEBI:57737"/>
        <dbReference type="ChEBI" id="CHEBI:58121"/>
        <dbReference type="EC" id="5.1.3.1"/>
    </reaction>
</comment>
<dbReference type="OrthoDB" id="53073at2157"/>
<dbReference type="Pfam" id="PF00834">
    <property type="entry name" value="Ribul_P_3_epim"/>
    <property type="match status" value="1"/>
</dbReference>
<keyword evidence="13" id="KW-0862">Zinc</keyword>
<evidence type="ECO:0000256" key="12">
    <source>
        <dbReference type="PIRSR" id="PIRSR001461-1"/>
    </source>
</evidence>
<dbReference type="GO" id="GO:0046872">
    <property type="term" value="F:metal ion binding"/>
    <property type="evidence" value="ECO:0007669"/>
    <property type="project" value="UniProtKB-UniRule"/>
</dbReference>
<dbReference type="RefSeq" id="WP_048111609.1">
    <property type="nucleotide sequence ID" value="NZ_CP010070.1"/>
</dbReference>
<dbReference type="Gene3D" id="3.20.20.70">
    <property type="entry name" value="Aldolase class I"/>
    <property type="match status" value="1"/>
</dbReference>
<proteinExistence type="inferred from homology"/>
<feature type="binding site" evidence="10 13">
    <location>
        <position position="32"/>
    </location>
    <ligand>
        <name>a divalent metal cation</name>
        <dbReference type="ChEBI" id="CHEBI:60240"/>
    </ligand>
</feature>
<feature type="binding site" evidence="10 13">
    <location>
        <position position="174"/>
    </location>
    <ligand>
        <name>a divalent metal cation</name>
        <dbReference type="ChEBI" id="CHEBI:60240"/>
    </ligand>
</feature>
<name>A0A0A7LAT3_9ARCH</name>
<organism evidence="15 16">
    <name type="scientific">Candidatus Methanoplasma termitum</name>
    <dbReference type="NCBI Taxonomy" id="1577791"/>
    <lineage>
        <taxon>Archaea</taxon>
        <taxon>Methanobacteriati</taxon>
        <taxon>Thermoplasmatota</taxon>
        <taxon>Thermoplasmata</taxon>
        <taxon>Methanomassiliicoccales</taxon>
        <taxon>Methanomassiliicoccaceae</taxon>
        <taxon>Candidatus Methanoplasma</taxon>
    </lineage>
</organism>
<evidence type="ECO:0000256" key="2">
    <source>
        <dbReference type="ARBA" id="ARBA00001936"/>
    </source>
</evidence>
<keyword evidence="13" id="KW-0464">Manganese</keyword>
<feature type="binding site" evidence="10 14">
    <location>
        <position position="65"/>
    </location>
    <ligand>
        <name>substrate</name>
    </ligand>
</feature>
<dbReference type="KEGG" id="mear:Mpt1_c03860"/>
<evidence type="ECO:0000256" key="8">
    <source>
        <dbReference type="ARBA" id="ARBA00022723"/>
    </source>
</evidence>
<dbReference type="CDD" id="cd00429">
    <property type="entry name" value="RPE"/>
    <property type="match status" value="1"/>
</dbReference>
<evidence type="ECO:0000256" key="6">
    <source>
        <dbReference type="ARBA" id="ARBA00009541"/>
    </source>
</evidence>
<feature type="binding site" evidence="10 13">
    <location>
        <position position="65"/>
    </location>
    <ligand>
        <name>a divalent metal cation</name>
        <dbReference type="ChEBI" id="CHEBI:60240"/>
    </ligand>
</feature>
<dbReference type="GO" id="GO:0019323">
    <property type="term" value="P:pentose catabolic process"/>
    <property type="evidence" value="ECO:0007669"/>
    <property type="project" value="UniProtKB-UniRule"/>
</dbReference>
<dbReference type="GO" id="GO:0004750">
    <property type="term" value="F:D-ribulose-phosphate 3-epimerase activity"/>
    <property type="evidence" value="ECO:0007669"/>
    <property type="project" value="UniProtKB-UniRule"/>
</dbReference>
<dbReference type="InterPro" id="IPR026019">
    <property type="entry name" value="Ribul_P_3_epim"/>
</dbReference>
<dbReference type="InterPro" id="IPR000056">
    <property type="entry name" value="Ribul_P_3_epim-like"/>
</dbReference>
<dbReference type="GO" id="GO:0005737">
    <property type="term" value="C:cytoplasm"/>
    <property type="evidence" value="ECO:0007669"/>
    <property type="project" value="UniProtKB-ARBA"/>
</dbReference>
<feature type="binding site" evidence="14">
    <location>
        <position position="176"/>
    </location>
    <ligand>
        <name>substrate</name>
    </ligand>
</feature>
<dbReference type="NCBIfam" id="NF004076">
    <property type="entry name" value="PRK05581.1-4"/>
    <property type="match status" value="1"/>
</dbReference>
<keyword evidence="13" id="KW-0170">Cobalt</keyword>
<dbReference type="Proteomes" id="UP000030787">
    <property type="component" value="Chromosome"/>
</dbReference>
<feature type="active site" description="Proton acceptor" evidence="10 12">
    <location>
        <position position="34"/>
    </location>
</feature>
<protein>
    <recommendedName>
        <fullName evidence="7 10">Ribulose-phosphate 3-epimerase</fullName>
        <ecNumber evidence="7 10">5.1.3.1</ecNumber>
    </recommendedName>
</protein>